<dbReference type="AlphaFoldDB" id="A0AAD2GEG4"/>
<reference evidence="2" key="1">
    <citation type="submission" date="2023-08" db="EMBL/GenBank/DDBJ databases">
        <authorList>
            <person name="Audoor S."/>
            <person name="Bilcke G."/>
        </authorList>
    </citation>
    <scope>NUCLEOTIDE SEQUENCE</scope>
</reference>
<name>A0AAD2GEG4_9STRA</name>
<protein>
    <recommendedName>
        <fullName evidence="1">Protein kinase domain-containing protein</fullName>
    </recommendedName>
</protein>
<dbReference type="InterPro" id="IPR000719">
    <property type="entry name" value="Prot_kinase_dom"/>
</dbReference>
<dbReference type="Pfam" id="PF00069">
    <property type="entry name" value="Pkinase"/>
    <property type="match status" value="1"/>
</dbReference>
<accession>A0AAD2GEG4</accession>
<dbReference type="GO" id="GO:0005524">
    <property type="term" value="F:ATP binding"/>
    <property type="evidence" value="ECO:0007669"/>
    <property type="project" value="InterPro"/>
</dbReference>
<feature type="domain" description="Protein kinase" evidence="1">
    <location>
        <begin position="53"/>
        <end position="376"/>
    </location>
</feature>
<proteinExistence type="predicted"/>
<dbReference type="SMART" id="SM00220">
    <property type="entry name" value="S_TKc"/>
    <property type="match status" value="1"/>
</dbReference>
<dbReference type="SUPFAM" id="SSF56112">
    <property type="entry name" value="Protein kinase-like (PK-like)"/>
    <property type="match status" value="1"/>
</dbReference>
<dbReference type="Gene3D" id="1.10.510.10">
    <property type="entry name" value="Transferase(Phosphotransferase) domain 1"/>
    <property type="match status" value="1"/>
</dbReference>
<comment type="caution">
    <text evidence="2">The sequence shown here is derived from an EMBL/GenBank/DDBJ whole genome shotgun (WGS) entry which is preliminary data.</text>
</comment>
<dbReference type="EMBL" id="CAKOGP040002502">
    <property type="protein sequence ID" value="CAJ1970355.1"/>
    <property type="molecule type" value="Genomic_DNA"/>
</dbReference>
<evidence type="ECO:0000259" key="1">
    <source>
        <dbReference type="PROSITE" id="PS50011"/>
    </source>
</evidence>
<dbReference type="Proteomes" id="UP001295423">
    <property type="component" value="Unassembled WGS sequence"/>
</dbReference>
<gene>
    <name evidence="2" type="ORF">CYCCA115_LOCUS24374</name>
</gene>
<dbReference type="GO" id="GO:0004674">
    <property type="term" value="F:protein serine/threonine kinase activity"/>
    <property type="evidence" value="ECO:0007669"/>
    <property type="project" value="TreeGrafter"/>
</dbReference>
<sequence length="402" mass="45791">MEEKVREEVAKEPMIGQYSEAALLERAQQIVEERTADWETKSKQIPHFDLTEIETGAELGKGGFFVVKEVTSIFLQDATEQALPNTAAMEDEDYIQGVVQDREFMSHHTMRGKDCRYCIKAMLPDCHSDPSKFVNTIVDIAIEAKFLSVIRHPNIIKMRATSKGNICAPNSFLILDRLYDTLDKRLVQWGKRDQQWNLFDFQKKKEKAFLAERLTVAFDVASAIEYLHDRSIIYRDLKPDNVGFDVRGDAKLFDFGLATEFDSSKTMGSYKLTGDTGTMRYMAPEVALNKAYTEKADVYSFGIILWQVLALEIPYGPLPDDGIYRKVVHCGGRPKIEGKWPTELRRLLQDCFASGPRRPPMTRACEIIRKAIHEVGGETLVDDDILDSARSARSLRHHDPKM</sequence>
<keyword evidence="3" id="KW-1185">Reference proteome</keyword>
<evidence type="ECO:0000313" key="2">
    <source>
        <dbReference type="EMBL" id="CAJ1970355.1"/>
    </source>
</evidence>
<evidence type="ECO:0000313" key="3">
    <source>
        <dbReference type="Proteomes" id="UP001295423"/>
    </source>
</evidence>
<organism evidence="2 3">
    <name type="scientific">Cylindrotheca closterium</name>
    <dbReference type="NCBI Taxonomy" id="2856"/>
    <lineage>
        <taxon>Eukaryota</taxon>
        <taxon>Sar</taxon>
        <taxon>Stramenopiles</taxon>
        <taxon>Ochrophyta</taxon>
        <taxon>Bacillariophyta</taxon>
        <taxon>Bacillariophyceae</taxon>
        <taxon>Bacillariophycidae</taxon>
        <taxon>Bacillariales</taxon>
        <taxon>Bacillariaceae</taxon>
        <taxon>Cylindrotheca</taxon>
    </lineage>
</organism>
<dbReference type="InterPro" id="IPR051681">
    <property type="entry name" value="Ser/Thr_Kinases-Pseudokinases"/>
</dbReference>
<dbReference type="PROSITE" id="PS50011">
    <property type="entry name" value="PROTEIN_KINASE_DOM"/>
    <property type="match status" value="1"/>
</dbReference>
<dbReference type="PANTHER" id="PTHR44329">
    <property type="entry name" value="SERINE/THREONINE-PROTEIN KINASE TNNI3K-RELATED"/>
    <property type="match status" value="1"/>
</dbReference>
<dbReference type="InterPro" id="IPR011009">
    <property type="entry name" value="Kinase-like_dom_sf"/>
</dbReference>